<proteinExistence type="predicted"/>
<evidence type="ECO:0000313" key="2">
    <source>
        <dbReference type="Proteomes" id="UP000006671"/>
    </source>
</evidence>
<name>D2VZV9_NAEGR</name>
<accession>D2VZV9</accession>
<dbReference type="Proteomes" id="UP000006671">
    <property type="component" value="Unassembled WGS sequence"/>
</dbReference>
<dbReference type="VEuPathDB" id="AmoebaDB:NAEGRDRAFT_74635"/>
<dbReference type="AlphaFoldDB" id="D2VZV9"/>
<dbReference type="GeneID" id="8857441"/>
<organism evidence="2">
    <name type="scientific">Naegleria gruberi</name>
    <name type="common">Amoeba</name>
    <dbReference type="NCBI Taxonomy" id="5762"/>
    <lineage>
        <taxon>Eukaryota</taxon>
        <taxon>Discoba</taxon>
        <taxon>Heterolobosea</taxon>
        <taxon>Tetramitia</taxon>
        <taxon>Eutetramitia</taxon>
        <taxon>Vahlkampfiidae</taxon>
        <taxon>Naegleria</taxon>
    </lineage>
</organism>
<sequence>MDEDVEWFLSLQKLGFSNEQIVDMWKEKNKEAISENQNKQKKRKIELCLHSCEEEQIGHKFNFLSDEAIGVVFAFVNENFCAFRLMLVSKQFERVVVSSIKILNLNKKAIPKIPQLINSNLCEPIERLIVHTELEHSLLQQLVHKCVNIKHLTASIRKPPFNISFTSPTIQEINIIDVRETKPKVHFASENLEYYPQPQIPNPQPKPLIRTDLSESKILLIKKFVDNTILKDCNLANEENKARILRCMMTIPNELDETEETFLIHEERVGNELHQIYFNFKYSNCKWTKILQKEHMI</sequence>
<dbReference type="EMBL" id="GG738916">
    <property type="protein sequence ID" value="EFC37597.1"/>
    <property type="molecule type" value="Genomic_DNA"/>
</dbReference>
<protein>
    <submittedName>
        <fullName evidence="1">Predicted protein</fullName>
    </submittedName>
</protein>
<evidence type="ECO:0000313" key="1">
    <source>
        <dbReference type="EMBL" id="EFC37597.1"/>
    </source>
</evidence>
<dbReference type="KEGG" id="ngr:NAEGRDRAFT_74635"/>
<reference evidence="1 2" key="1">
    <citation type="journal article" date="2010" name="Cell">
        <title>The genome of Naegleria gruberi illuminates early eukaryotic versatility.</title>
        <authorList>
            <person name="Fritz-Laylin L.K."/>
            <person name="Prochnik S.E."/>
            <person name="Ginger M.L."/>
            <person name="Dacks J.B."/>
            <person name="Carpenter M.L."/>
            <person name="Field M.C."/>
            <person name="Kuo A."/>
            <person name="Paredez A."/>
            <person name="Chapman J."/>
            <person name="Pham J."/>
            <person name="Shu S."/>
            <person name="Neupane R."/>
            <person name="Cipriano M."/>
            <person name="Mancuso J."/>
            <person name="Tu H."/>
            <person name="Salamov A."/>
            <person name="Lindquist E."/>
            <person name="Shapiro H."/>
            <person name="Lucas S."/>
            <person name="Grigoriev I.V."/>
            <person name="Cande W.Z."/>
            <person name="Fulton C."/>
            <person name="Rokhsar D.S."/>
            <person name="Dawson S.C."/>
        </authorList>
    </citation>
    <scope>NUCLEOTIDE SEQUENCE [LARGE SCALE GENOMIC DNA]</scope>
    <source>
        <strain evidence="1 2">NEG-M</strain>
    </source>
</reference>
<dbReference type="InParanoid" id="D2VZV9"/>
<dbReference type="RefSeq" id="XP_002670341.1">
    <property type="nucleotide sequence ID" value="XM_002670295.1"/>
</dbReference>
<keyword evidence="2" id="KW-1185">Reference proteome</keyword>
<gene>
    <name evidence="1" type="ORF">NAEGRDRAFT_74635</name>
</gene>